<gene>
    <name evidence="12" type="primary">BQ5605_C045g12230</name>
    <name evidence="12" type="ORF">BQ5605_C045G12230</name>
</gene>
<keyword evidence="7 11" id="KW-0472">Membrane</keyword>
<dbReference type="GO" id="GO:0006878">
    <property type="term" value="P:intracellular copper ion homeostasis"/>
    <property type="evidence" value="ECO:0007669"/>
    <property type="project" value="InterPro"/>
</dbReference>
<keyword evidence="9" id="KW-1015">Disulfide bond</keyword>
<evidence type="ECO:0000256" key="7">
    <source>
        <dbReference type="ARBA" id="ARBA00023136"/>
    </source>
</evidence>
<evidence type="ECO:0000256" key="9">
    <source>
        <dbReference type="PIRSR" id="PIRSR603782-2"/>
    </source>
</evidence>
<dbReference type="CDD" id="cd02968">
    <property type="entry name" value="SCO"/>
    <property type="match status" value="1"/>
</dbReference>
<dbReference type="PANTHER" id="PTHR12151">
    <property type="entry name" value="ELECTRON TRANSPORT PROTIN SCO1/SENC FAMILY MEMBER"/>
    <property type="match status" value="1"/>
</dbReference>
<comment type="subcellular location">
    <subcellularLocation>
        <location evidence="1">Mitochondrion inner membrane</location>
    </subcellularLocation>
</comment>
<evidence type="ECO:0000256" key="10">
    <source>
        <dbReference type="SAM" id="MobiDB-lite"/>
    </source>
</evidence>
<dbReference type="InterPro" id="IPR017276">
    <property type="entry name" value="Synth_of_cyt-c-oxidase_Sco1/2"/>
</dbReference>
<comment type="similarity">
    <text evidence="2">Belongs to the SCO1/2 family.</text>
</comment>
<dbReference type="PIRSF" id="PIRSF037736">
    <property type="entry name" value="SCO1"/>
    <property type="match status" value="1"/>
</dbReference>
<dbReference type="FunFam" id="3.40.30.10:FF:000013">
    <property type="entry name" value="Blast:Protein SCO1 homolog, mitochondrial"/>
    <property type="match status" value="1"/>
</dbReference>
<dbReference type="GO" id="GO:0016531">
    <property type="term" value="F:copper chaperone activity"/>
    <property type="evidence" value="ECO:0007669"/>
    <property type="project" value="InterPro"/>
</dbReference>
<feature type="transmembrane region" description="Helical" evidence="11">
    <location>
        <begin position="97"/>
        <end position="116"/>
    </location>
</feature>
<dbReference type="GO" id="GO:0005743">
    <property type="term" value="C:mitochondrial inner membrane"/>
    <property type="evidence" value="ECO:0007669"/>
    <property type="project" value="UniProtKB-SubCell"/>
</dbReference>
<keyword evidence="6" id="KW-0496">Mitochondrion</keyword>
<evidence type="ECO:0000313" key="13">
    <source>
        <dbReference type="Proteomes" id="UP000249464"/>
    </source>
</evidence>
<organism evidence="12 13">
    <name type="scientific">Microbotryum silenes-dioicae</name>
    <dbReference type="NCBI Taxonomy" id="796604"/>
    <lineage>
        <taxon>Eukaryota</taxon>
        <taxon>Fungi</taxon>
        <taxon>Dikarya</taxon>
        <taxon>Basidiomycota</taxon>
        <taxon>Pucciniomycotina</taxon>
        <taxon>Microbotryomycetes</taxon>
        <taxon>Microbotryales</taxon>
        <taxon>Microbotryaceae</taxon>
        <taxon>Microbotryum</taxon>
    </lineage>
</organism>
<keyword evidence="3 8" id="KW-0479">Metal-binding</keyword>
<evidence type="ECO:0000256" key="8">
    <source>
        <dbReference type="PIRSR" id="PIRSR037736-1"/>
    </source>
</evidence>
<dbReference type="EMBL" id="FQNC01000115">
    <property type="protein sequence ID" value="SGZ31683.1"/>
    <property type="molecule type" value="Genomic_DNA"/>
</dbReference>
<proteinExistence type="inferred from homology"/>
<dbReference type="GO" id="GO:0005507">
    <property type="term" value="F:copper ion binding"/>
    <property type="evidence" value="ECO:0007669"/>
    <property type="project" value="InterPro"/>
</dbReference>
<reference evidence="12 13" key="1">
    <citation type="submission" date="2016-11" db="EMBL/GenBank/DDBJ databases">
        <authorList>
            <person name="Jaros S."/>
            <person name="Januszkiewicz K."/>
            <person name="Wedrychowicz H."/>
        </authorList>
    </citation>
    <scope>NUCLEOTIDE SEQUENCE [LARGE SCALE GENOMIC DNA]</scope>
</reference>
<accession>A0A2X0NI09</accession>
<keyword evidence="13" id="KW-1185">Reference proteome</keyword>
<evidence type="ECO:0000256" key="3">
    <source>
        <dbReference type="ARBA" id="ARBA00022723"/>
    </source>
</evidence>
<dbReference type="Proteomes" id="UP000249464">
    <property type="component" value="Unassembled WGS sequence"/>
</dbReference>
<evidence type="ECO:0000256" key="5">
    <source>
        <dbReference type="ARBA" id="ARBA00023008"/>
    </source>
</evidence>
<keyword evidence="5 8" id="KW-0186">Copper</keyword>
<name>A0A2X0NI09_9BASI</name>
<protein>
    <submittedName>
        <fullName evidence="12">BQ5605_C045g12230 protein</fullName>
    </submittedName>
</protein>
<evidence type="ECO:0000256" key="1">
    <source>
        <dbReference type="ARBA" id="ARBA00004273"/>
    </source>
</evidence>
<evidence type="ECO:0000256" key="6">
    <source>
        <dbReference type="ARBA" id="ARBA00023128"/>
    </source>
</evidence>
<dbReference type="Gene3D" id="3.40.30.10">
    <property type="entry name" value="Glutaredoxin"/>
    <property type="match status" value="1"/>
</dbReference>
<feature type="compositionally biased region" description="Low complexity" evidence="10">
    <location>
        <begin position="42"/>
        <end position="71"/>
    </location>
</feature>
<dbReference type="STRING" id="796604.A0A2X0NI09"/>
<dbReference type="Pfam" id="PF02630">
    <property type="entry name" value="SCO1-SenC"/>
    <property type="match status" value="2"/>
</dbReference>
<feature type="binding site" evidence="8">
    <location>
        <position position="174"/>
    </location>
    <ligand>
        <name>Cu cation</name>
        <dbReference type="ChEBI" id="CHEBI:23378"/>
    </ligand>
</feature>
<sequence length="341" mass="37474">MRPTTTVLTVVKRLFRPVASCSSHQVGLNVQRPLRRHASTLIATTTSSTRPRSRSAPVLSAASLRSSSAPSNTRGYASDSYEGPSDSTRTRAAVGPFTLRAGAIFAVTGLGLYFYFQKEKAKIQAHKEQEHATANIGRPNIGGPFVLTDQDGKCFSDQDMVGKWSLVYFGFTNCPDICPEELDKMGLVVKAICESNILNALGNPPFAPAEDPDLFCPTAKSHKIDILPIFITCDPARDNVQAVKAYVQDFIPSLVGLTGTYEDIKKCCKAYRVYFSTPPDAKPTDDYLVDHSIFFYLMDPNGKFVDAFGRSMGPVEVENKIGKYLSLWNQTDGKEGWSDMK</sequence>
<feature type="binding site" evidence="8">
    <location>
        <position position="291"/>
    </location>
    <ligand>
        <name>Cu cation</name>
        <dbReference type="ChEBI" id="CHEBI:23378"/>
    </ligand>
</feature>
<dbReference type="SUPFAM" id="SSF52833">
    <property type="entry name" value="Thioredoxin-like"/>
    <property type="match status" value="2"/>
</dbReference>
<keyword evidence="11" id="KW-1133">Transmembrane helix</keyword>
<dbReference type="AlphaFoldDB" id="A0A2X0NI09"/>
<feature type="binding site" evidence="8">
    <location>
        <position position="178"/>
    </location>
    <ligand>
        <name>Cu cation</name>
        <dbReference type="ChEBI" id="CHEBI:23378"/>
    </ligand>
</feature>
<dbReference type="GO" id="GO:0033617">
    <property type="term" value="P:mitochondrial respiratory chain complex IV assembly"/>
    <property type="evidence" value="ECO:0007669"/>
    <property type="project" value="TreeGrafter"/>
</dbReference>
<feature type="disulfide bond" description="Redox-active" evidence="9">
    <location>
        <begin position="174"/>
        <end position="178"/>
    </location>
</feature>
<dbReference type="PANTHER" id="PTHR12151:SF5">
    <property type="entry name" value="AT19154P"/>
    <property type="match status" value="1"/>
</dbReference>
<evidence type="ECO:0000256" key="11">
    <source>
        <dbReference type="SAM" id="Phobius"/>
    </source>
</evidence>
<dbReference type="InterPro" id="IPR036249">
    <property type="entry name" value="Thioredoxin-like_sf"/>
</dbReference>
<dbReference type="InterPro" id="IPR003782">
    <property type="entry name" value="SCO1/SenC"/>
</dbReference>
<feature type="region of interest" description="Disordered" evidence="10">
    <location>
        <begin position="42"/>
        <end position="89"/>
    </location>
</feature>
<keyword evidence="4" id="KW-0999">Mitochondrion inner membrane</keyword>
<evidence type="ECO:0000256" key="4">
    <source>
        <dbReference type="ARBA" id="ARBA00022792"/>
    </source>
</evidence>
<keyword evidence="11" id="KW-0812">Transmembrane</keyword>
<evidence type="ECO:0000313" key="12">
    <source>
        <dbReference type="EMBL" id="SGZ31683.1"/>
    </source>
</evidence>
<evidence type="ECO:0000256" key="2">
    <source>
        <dbReference type="ARBA" id="ARBA00010996"/>
    </source>
</evidence>